<keyword evidence="2" id="KW-1185">Reference proteome</keyword>
<dbReference type="PROSITE" id="PS50097">
    <property type="entry name" value="BTB"/>
    <property type="match status" value="1"/>
</dbReference>
<dbReference type="WBParaSite" id="MhA1_Contig120.frz3.gene12">
    <property type="protein sequence ID" value="MhA1_Contig120.frz3.gene12"/>
    <property type="gene ID" value="MhA1_Contig120.frz3.gene12"/>
</dbReference>
<organism evidence="2 3">
    <name type="scientific">Meloidogyne hapla</name>
    <name type="common">Root-knot nematode worm</name>
    <dbReference type="NCBI Taxonomy" id="6305"/>
    <lineage>
        <taxon>Eukaryota</taxon>
        <taxon>Metazoa</taxon>
        <taxon>Ecdysozoa</taxon>
        <taxon>Nematoda</taxon>
        <taxon>Chromadorea</taxon>
        <taxon>Rhabditida</taxon>
        <taxon>Tylenchina</taxon>
        <taxon>Tylenchomorpha</taxon>
        <taxon>Tylenchoidea</taxon>
        <taxon>Meloidogynidae</taxon>
        <taxon>Meloidogyninae</taxon>
        <taxon>Meloidogyne</taxon>
    </lineage>
</organism>
<evidence type="ECO:0000313" key="2">
    <source>
        <dbReference type="Proteomes" id="UP000095281"/>
    </source>
</evidence>
<dbReference type="AlphaFoldDB" id="A0A1I8B1J6"/>
<proteinExistence type="predicted"/>
<name>A0A1I8B1J6_MELHA</name>
<dbReference type="CDD" id="cd18186">
    <property type="entry name" value="BTB_POZ_ZBTB_KLHL-like"/>
    <property type="match status" value="1"/>
</dbReference>
<dbReference type="PANTHER" id="PTHR24413">
    <property type="entry name" value="SPECKLE-TYPE POZ PROTEIN"/>
    <property type="match status" value="1"/>
</dbReference>
<sequence length="236" mass="27331">MNSFEAKIYWQVPNLSGIVSTITAISKIPLKSGFFQNNEFPDVKWELVLQLDANDLDHIEVWLCQFGPGFDEKVNTEYTITAIKNEAHFRLHCKVKTIRHTPIANLLSFYRTMLNDEKFADFTIKIVDKNTNVVLDEIKAHRNVLAQNEAFRSMMGESGMVEAQQLELTINDFTPDCVRGMLEFFYTGKVSTDKLDKCAEKIYEIADKYQILPLKYECELFMASNFSKCLINYIFF</sequence>
<protein>
    <submittedName>
        <fullName evidence="3">BTB domain-containing protein</fullName>
    </submittedName>
</protein>
<dbReference type="SUPFAM" id="SSF54695">
    <property type="entry name" value="POZ domain"/>
    <property type="match status" value="1"/>
</dbReference>
<accession>A0A1I8B1J6</accession>
<reference evidence="3" key="1">
    <citation type="submission" date="2016-11" db="UniProtKB">
        <authorList>
            <consortium name="WormBaseParasite"/>
        </authorList>
    </citation>
    <scope>IDENTIFICATION</scope>
</reference>
<dbReference type="Gene3D" id="3.30.710.10">
    <property type="entry name" value="Potassium Channel Kv1.1, Chain A"/>
    <property type="match status" value="1"/>
</dbReference>
<dbReference type="Pfam" id="PF00651">
    <property type="entry name" value="BTB"/>
    <property type="match status" value="1"/>
</dbReference>
<feature type="domain" description="BTB" evidence="1">
    <location>
        <begin position="120"/>
        <end position="194"/>
    </location>
</feature>
<dbReference type="Proteomes" id="UP000095281">
    <property type="component" value="Unplaced"/>
</dbReference>
<evidence type="ECO:0000259" key="1">
    <source>
        <dbReference type="PROSITE" id="PS50097"/>
    </source>
</evidence>
<dbReference type="SMART" id="SM00225">
    <property type="entry name" value="BTB"/>
    <property type="match status" value="1"/>
</dbReference>
<evidence type="ECO:0000313" key="3">
    <source>
        <dbReference type="WBParaSite" id="MhA1_Contig120.frz3.gene12"/>
    </source>
</evidence>
<dbReference type="InterPro" id="IPR011333">
    <property type="entry name" value="SKP1/BTB/POZ_sf"/>
</dbReference>
<dbReference type="InterPro" id="IPR000210">
    <property type="entry name" value="BTB/POZ_dom"/>
</dbReference>